<evidence type="ECO:0000313" key="11">
    <source>
        <dbReference type="EMBL" id="HHO73279.1"/>
    </source>
</evidence>
<keyword evidence="7 8" id="KW-0413">Isomerase</keyword>
<dbReference type="PANTHER" id="PTHR42785:SF1">
    <property type="entry name" value="DNA TOPOISOMERASE"/>
    <property type="match status" value="1"/>
</dbReference>
<dbReference type="PROSITE" id="PS50880">
    <property type="entry name" value="TOPRIM"/>
    <property type="match status" value="1"/>
</dbReference>
<dbReference type="InterPro" id="IPR003602">
    <property type="entry name" value="Topo_IA_DNA-bd_dom"/>
</dbReference>
<dbReference type="GO" id="GO:0003677">
    <property type="term" value="F:DNA binding"/>
    <property type="evidence" value="ECO:0007669"/>
    <property type="project" value="UniProtKB-KW"/>
</dbReference>
<evidence type="ECO:0000256" key="7">
    <source>
        <dbReference type="ARBA" id="ARBA00023235"/>
    </source>
</evidence>
<dbReference type="InterPro" id="IPR013825">
    <property type="entry name" value="Topo_IA_cen_sub2"/>
</dbReference>
<reference evidence="11" key="1">
    <citation type="journal article" date="2020" name="mSystems">
        <title>Genome- and Community-Level Interaction Insights into Carbon Utilization and Element Cycling Functions of Hydrothermarchaeota in Hydrothermal Sediment.</title>
        <authorList>
            <person name="Zhou Z."/>
            <person name="Liu Y."/>
            <person name="Xu W."/>
            <person name="Pan J."/>
            <person name="Luo Z.H."/>
            <person name="Li M."/>
        </authorList>
    </citation>
    <scope>NUCLEOTIDE SEQUENCE [LARGE SCALE GENOMIC DNA]</scope>
    <source>
        <strain evidence="11">SpSt-114</strain>
    </source>
</reference>
<dbReference type="CDD" id="cd00186">
    <property type="entry name" value="TOP1Ac"/>
    <property type="match status" value="1"/>
</dbReference>
<dbReference type="GO" id="GO:0003917">
    <property type="term" value="F:DNA topoisomerase type I (single strand cut, ATP-independent) activity"/>
    <property type="evidence" value="ECO:0007669"/>
    <property type="project" value="UniProtKB-UniRule"/>
</dbReference>
<sequence length="536" mass="62182">MILFLVESFTKAKTISKYLGKDYLVKATGGHIKDLPEDKLGVDLETLNPTFLWRKGKKKLFDEIKKSSLKAQLVLLGTDPDREGEAISYFLWEELRKVRNIPIRRVYFYEITKSALQRAIKEQTNINMNLVKAQFARRVLDRLIGYLLSPELQKSLKTRGLSVGRVQSPALRLIVEREREIQSFKKKKFYYIKVVFEGFSAYLNVRFEKPDNAKPYLEKLKDVFFEVKEVQEWEEIVPPPKPFNTPELQKTANERLGFSVEKTTKIAQLLYEEGYITYPRTDAHRMSPEKATEFLQWIEENYGVEYVGKLRKFREKAHVQSAHECIRPTSLVKKPPPGDSLELFELIVGRTLASLSTPAILKNTKVMLAPLTQGIPFDFIAKGRTLIFDGWTRFEDHDFMEEKLPKLEKGQVLKPQKIILEERQTEPPKRYTEGSLVKKLESLGIGRPSTYATIIKTLKERGYVVVEKGYLKPTETAFLVLDYLMENFPKLVDYQYTAKMEEVLDLVEEGKKDWKSAVRELFKEITDGSPYPNKLP</sequence>
<dbReference type="EC" id="5.6.2.1" evidence="8"/>
<dbReference type="InterPro" id="IPR028612">
    <property type="entry name" value="Topoisom_1_IA"/>
</dbReference>
<proteinExistence type="inferred from homology"/>
<dbReference type="InterPro" id="IPR013826">
    <property type="entry name" value="Topo_IA_cen_sub3"/>
</dbReference>
<dbReference type="InterPro" id="IPR013824">
    <property type="entry name" value="Topo_IA_cen_sub1"/>
</dbReference>
<feature type="active site" description="O-(5'-phospho-DNA)-tyrosine intermediate" evidence="8">
    <location>
        <position position="278"/>
    </location>
</feature>
<evidence type="ECO:0000256" key="5">
    <source>
        <dbReference type="ARBA" id="ARBA00023029"/>
    </source>
</evidence>
<dbReference type="InterPro" id="IPR005733">
    <property type="entry name" value="TopoI_bac-type"/>
</dbReference>
<dbReference type="PANTHER" id="PTHR42785">
    <property type="entry name" value="DNA TOPOISOMERASE, TYPE IA, CORE"/>
    <property type="match status" value="1"/>
</dbReference>
<feature type="region of interest" description="Interaction with DNA" evidence="8">
    <location>
        <begin position="162"/>
        <end position="167"/>
    </location>
</feature>
<dbReference type="PROSITE" id="PS52039">
    <property type="entry name" value="TOPO_IA_2"/>
    <property type="match status" value="1"/>
</dbReference>
<evidence type="ECO:0000256" key="8">
    <source>
        <dbReference type="HAMAP-Rule" id="MF_00952"/>
    </source>
</evidence>
<feature type="site" description="Interaction with DNA" evidence="8">
    <location>
        <position position="137"/>
    </location>
</feature>
<evidence type="ECO:0000256" key="6">
    <source>
        <dbReference type="ARBA" id="ARBA00023125"/>
    </source>
</evidence>
<dbReference type="Gene3D" id="2.70.20.10">
    <property type="entry name" value="Topoisomerase I, domain 3"/>
    <property type="match status" value="1"/>
</dbReference>
<accession>A0A7C5T025</accession>
<evidence type="ECO:0000256" key="4">
    <source>
        <dbReference type="ARBA" id="ARBA00022842"/>
    </source>
</evidence>
<dbReference type="InterPro" id="IPR023406">
    <property type="entry name" value="Topo_IA_AS"/>
</dbReference>
<evidence type="ECO:0000256" key="2">
    <source>
        <dbReference type="ARBA" id="ARBA00009446"/>
    </source>
</evidence>
<dbReference type="GO" id="GO:0046872">
    <property type="term" value="F:metal ion binding"/>
    <property type="evidence" value="ECO:0007669"/>
    <property type="project" value="UniProtKB-KW"/>
</dbReference>
<dbReference type="SMART" id="SM00436">
    <property type="entry name" value="TOP1Bc"/>
    <property type="match status" value="1"/>
</dbReference>
<evidence type="ECO:0000259" key="10">
    <source>
        <dbReference type="PROSITE" id="PS52039"/>
    </source>
</evidence>
<dbReference type="GO" id="GO:0006265">
    <property type="term" value="P:DNA topological change"/>
    <property type="evidence" value="ECO:0007669"/>
    <property type="project" value="UniProtKB-UniRule"/>
</dbReference>
<feature type="site" description="Interaction with DNA" evidence="8">
    <location>
        <position position="31"/>
    </location>
</feature>
<dbReference type="PRINTS" id="PR00417">
    <property type="entry name" value="PRTPISMRASEI"/>
</dbReference>
<dbReference type="AlphaFoldDB" id="A0A7C5T025"/>
<feature type="site" description="Interaction with DNA" evidence="8">
    <location>
        <position position="146"/>
    </location>
</feature>
<keyword evidence="3" id="KW-0479">Metal-binding</keyword>
<dbReference type="Gene3D" id="3.40.50.140">
    <property type="match status" value="1"/>
</dbReference>
<feature type="site" description="Interaction with DNA" evidence="8">
    <location>
        <position position="138"/>
    </location>
</feature>
<dbReference type="EMBL" id="DSAC01000017">
    <property type="protein sequence ID" value="HHO73279.1"/>
    <property type="molecule type" value="Genomic_DNA"/>
</dbReference>
<dbReference type="Gene3D" id="1.10.290.10">
    <property type="entry name" value="Topoisomerase I, domain 4"/>
    <property type="match status" value="1"/>
</dbReference>
<dbReference type="Pfam" id="PF01751">
    <property type="entry name" value="Toprim"/>
    <property type="match status" value="1"/>
</dbReference>
<dbReference type="SMART" id="SM00437">
    <property type="entry name" value="TOP1Ac"/>
    <property type="match status" value="1"/>
</dbReference>
<evidence type="ECO:0000256" key="1">
    <source>
        <dbReference type="ARBA" id="ARBA00000213"/>
    </source>
</evidence>
<comment type="subunit">
    <text evidence="8">Monomer.</text>
</comment>
<dbReference type="NCBIfam" id="TIGR01051">
    <property type="entry name" value="topA_bact"/>
    <property type="match status" value="1"/>
</dbReference>
<name>A0A7C5T025_9AQUI</name>
<comment type="catalytic activity">
    <reaction evidence="1 8">
        <text>ATP-independent breakage of single-stranded DNA, followed by passage and rejoining.</text>
        <dbReference type="EC" id="5.6.2.1"/>
    </reaction>
</comment>
<protein>
    <recommendedName>
        <fullName evidence="8">DNA topoisomerase 1</fullName>
        <ecNumber evidence="8">5.6.2.1</ecNumber>
    </recommendedName>
    <alternativeName>
        <fullName evidence="8">DNA topoisomerase I</fullName>
    </alternativeName>
</protein>
<dbReference type="InterPro" id="IPR013497">
    <property type="entry name" value="Topo_IA_cen"/>
</dbReference>
<dbReference type="InterPro" id="IPR000380">
    <property type="entry name" value="Topo_IA"/>
</dbReference>
<dbReference type="InterPro" id="IPR023405">
    <property type="entry name" value="Topo_IA_core_domain"/>
</dbReference>
<comment type="function">
    <text evidence="8">Releases the supercoiling and torsional tension of DNA, which is introduced during the DNA replication and transcription, by transiently cleaving and rejoining one strand of the DNA duplex. Introduces a single-strand break via transesterification at a target site in duplex DNA. The scissile phosphodiester is attacked by the catalytic tyrosine of the enzyme, resulting in the formation of a DNA-(5'-phosphotyrosyl)-enzyme intermediate and the expulsion of a 3'-OH DNA strand. The free DNA strand then undergoes passage around the unbroken strand, thus removing DNA supercoils. Finally, in the religation step, the DNA 3'-OH attacks the covalent intermediate to expel the active-site tyrosine and restore the DNA phosphodiester backbone.</text>
</comment>
<dbReference type="SMART" id="SM00493">
    <property type="entry name" value="TOPRIM"/>
    <property type="match status" value="1"/>
</dbReference>
<comment type="caution">
    <text evidence="8">Lacks conserved residue(s) required for the propagation of feature annotation.</text>
</comment>
<feature type="site" description="Interaction with DNA" evidence="8">
    <location>
        <position position="280"/>
    </location>
</feature>
<dbReference type="InterPro" id="IPR006171">
    <property type="entry name" value="TOPRIM_dom"/>
</dbReference>
<dbReference type="Gene3D" id="1.10.460.10">
    <property type="entry name" value="Topoisomerase I, domain 2"/>
    <property type="match status" value="1"/>
</dbReference>
<gene>
    <name evidence="8 11" type="primary">topA</name>
    <name evidence="11" type="ORF">ENN04_01405</name>
</gene>
<dbReference type="PROSITE" id="PS00396">
    <property type="entry name" value="TOPO_IA_1"/>
    <property type="match status" value="1"/>
</dbReference>
<keyword evidence="4" id="KW-0460">Magnesium</keyword>
<keyword evidence="5 8" id="KW-0799">Topoisomerase</keyword>
<comment type="similarity">
    <text evidence="2 8">Belongs to the type IA topoisomerase family.</text>
</comment>
<feature type="site" description="Interaction with DNA" evidence="8">
    <location>
        <position position="461"/>
    </location>
</feature>
<dbReference type="InterPro" id="IPR003601">
    <property type="entry name" value="Topo_IA_2"/>
</dbReference>
<dbReference type="SUPFAM" id="SSF56712">
    <property type="entry name" value="Prokaryotic type I DNA topoisomerase"/>
    <property type="match status" value="1"/>
</dbReference>
<comment type="caution">
    <text evidence="11">The sequence shown here is derived from an EMBL/GenBank/DDBJ whole genome shotgun (WGS) entry which is preliminary data.</text>
</comment>
<organism evidence="11">
    <name type="scientific">Thermocrinis ruber</name>
    <dbReference type="NCBI Taxonomy" id="75906"/>
    <lineage>
        <taxon>Bacteria</taxon>
        <taxon>Pseudomonadati</taxon>
        <taxon>Aquificota</taxon>
        <taxon>Aquificia</taxon>
        <taxon>Aquificales</taxon>
        <taxon>Aquificaceae</taxon>
        <taxon>Thermocrinis</taxon>
    </lineage>
</organism>
<feature type="site" description="Interaction with DNA" evidence="8">
    <location>
        <position position="141"/>
    </location>
</feature>
<dbReference type="HAMAP" id="MF_00952">
    <property type="entry name" value="Topoisom_1_prok"/>
    <property type="match status" value="1"/>
</dbReference>
<feature type="domain" description="Toprim" evidence="9">
    <location>
        <begin position="1"/>
        <end position="110"/>
    </location>
</feature>
<evidence type="ECO:0000256" key="3">
    <source>
        <dbReference type="ARBA" id="ARBA00022723"/>
    </source>
</evidence>
<evidence type="ECO:0000259" key="9">
    <source>
        <dbReference type="PROSITE" id="PS50880"/>
    </source>
</evidence>
<feature type="domain" description="Topo IA-type catalytic" evidence="10">
    <location>
        <begin position="127"/>
        <end position="529"/>
    </location>
</feature>
<dbReference type="Pfam" id="PF01131">
    <property type="entry name" value="Topoisom_bac"/>
    <property type="match status" value="1"/>
</dbReference>
<keyword evidence="6 8" id="KW-0238">DNA-binding</keyword>